<dbReference type="Proteomes" id="UP001152795">
    <property type="component" value="Unassembled WGS sequence"/>
</dbReference>
<reference evidence="1" key="1">
    <citation type="submission" date="2020-04" db="EMBL/GenBank/DDBJ databases">
        <authorList>
            <person name="Alioto T."/>
            <person name="Alioto T."/>
            <person name="Gomez Garrido J."/>
        </authorList>
    </citation>
    <scope>NUCLEOTIDE SEQUENCE</scope>
    <source>
        <strain evidence="1">A484AB</strain>
    </source>
</reference>
<protein>
    <submittedName>
        <fullName evidence="1">Uncharacterized protein</fullName>
    </submittedName>
</protein>
<accession>A0A6S7HFQ3</accession>
<evidence type="ECO:0000313" key="1">
    <source>
        <dbReference type="EMBL" id="CAB3994800.1"/>
    </source>
</evidence>
<dbReference type="Pfam" id="PF07727">
    <property type="entry name" value="RVT_2"/>
    <property type="match status" value="1"/>
</dbReference>
<dbReference type="OrthoDB" id="413361at2759"/>
<sequence length="244" mass="27271">MIVHQMDVKAAYLNAPIDCDIFVEQPKGYEKVGGNGKKLVCKLNKSLYGLKQSGRNWNATLHNYLVKEGFMQSQADPCVYHKFVDGDASTEFKCSDGMIEMNQTRYIEKVLEKFGMNNCKPKTTPSVLGFDKVIDMESAVLEDPNSYRQIVGSLIYVMTGTRPDLCHIVTKLSQHMSKPTAAALNAAKHVLRYLKGTSVLSLKFRKMKQPLELIGFSDSDWGGCVSERKSISGYCFQLSESGRS</sequence>
<keyword evidence="2" id="KW-1185">Reference proteome</keyword>
<dbReference type="EMBL" id="CACRXK020002541">
    <property type="protein sequence ID" value="CAB3994800.1"/>
    <property type="molecule type" value="Genomic_DNA"/>
</dbReference>
<dbReference type="AlphaFoldDB" id="A0A6S7HFQ3"/>
<dbReference type="InterPro" id="IPR043502">
    <property type="entry name" value="DNA/RNA_pol_sf"/>
</dbReference>
<dbReference type="PANTHER" id="PTHR11439:SF498">
    <property type="entry name" value="DNAK FAMILY PROTEIN"/>
    <property type="match status" value="1"/>
</dbReference>
<dbReference type="SUPFAM" id="SSF56672">
    <property type="entry name" value="DNA/RNA polymerases"/>
    <property type="match status" value="1"/>
</dbReference>
<comment type="caution">
    <text evidence="1">The sequence shown here is derived from an EMBL/GenBank/DDBJ whole genome shotgun (WGS) entry which is preliminary data.</text>
</comment>
<dbReference type="InterPro" id="IPR013103">
    <property type="entry name" value="RVT_2"/>
</dbReference>
<proteinExistence type="predicted"/>
<organism evidence="1 2">
    <name type="scientific">Paramuricea clavata</name>
    <name type="common">Red gorgonian</name>
    <name type="synonym">Violescent sea-whip</name>
    <dbReference type="NCBI Taxonomy" id="317549"/>
    <lineage>
        <taxon>Eukaryota</taxon>
        <taxon>Metazoa</taxon>
        <taxon>Cnidaria</taxon>
        <taxon>Anthozoa</taxon>
        <taxon>Octocorallia</taxon>
        <taxon>Malacalcyonacea</taxon>
        <taxon>Plexauridae</taxon>
        <taxon>Paramuricea</taxon>
    </lineage>
</organism>
<gene>
    <name evidence="1" type="ORF">PACLA_8A034857</name>
</gene>
<name>A0A6S7HFQ3_PARCT</name>
<dbReference type="PANTHER" id="PTHR11439">
    <property type="entry name" value="GAG-POL-RELATED RETROTRANSPOSON"/>
    <property type="match status" value="1"/>
</dbReference>
<evidence type="ECO:0000313" key="2">
    <source>
        <dbReference type="Proteomes" id="UP001152795"/>
    </source>
</evidence>